<evidence type="ECO:0000313" key="2">
    <source>
        <dbReference type="Proteomes" id="UP001468095"/>
    </source>
</evidence>
<protein>
    <submittedName>
        <fullName evidence="1">Uncharacterized protein</fullName>
    </submittedName>
</protein>
<dbReference type="EMBL" id="JBCGBG010000001">
    <property type="protein sequence ID" value="MEL7695916.1"/>
    <property type="molecule type" value="Genomic_DNA"/>
</dbReference>
<comment type="caution">
    <text evidence="1">The sequence shown here is derived from an EMBL/GenBank/DDBJ whole genome shotgun (WGS) entry which is preliminary data.</text>
</comment>
<reference evidence="1 2" key="1">
    <citation type="submission" date="2024-04" db="EMBL/GenBank/DDBJ databases">
        <authorList>
            <person name="Suleimanova A.D."/>
            <person name="Pudova D.S."/>
            <person name="Shagimardanova E.I."/>
            <person name="Sharipova M.R."/>
        </authorList>
    </citation>
    <scope>NUCLEOTIDE SEQUENCE [LARGE SCALE GENOMIC DNA]</scope>
    <source>
        <strain evidence="1 2">3.1</strain>
    </source>
</reference>
<keyword evidence="2" id="KW-1185">Reference proteome</keyword>
<organism evidence="1 2">
    <name type="scientific">Pantoea brenneri</name>
    <dbReference type="NCBI Taxonomy" id="472694"/>
    <lineage>
        <taxon>Bacteria</taxon>
        <taxon>Pseudomonadati</taxon>
        <taxon>Pseudomonadota</taxon>
        <taxon>Gammaproteobacteria</taxon>
        <taxon>Enterobacterales</taxon>
        <taxon>Erwiniaceae</taxon>
        <taxon>Pantoea</taxon>
    </lineage>
</organism>
<dbReference type="RefSeq" id="WP_152659096.1">
    <property type="nucleotide sequence ID" value="NZ_JBCGBG010000001.1"/>
</dbReference>
<gene>
    <name evidence="1" type="ORF">AABB92_09640</name>
</gene>
<name>A0ABU9MIG3_9GAMM</name>
<accession>A0ABU9MIG3</accession>
<dbReference type="Proteomes" id="UP001468095">
    <property type="component" value="Unassembled WGS sequence"/>
</dbReference>
<proteinExistence type="predicted"/>
<evidence type="ECO:0000313" key="1">
    <source>
        <dbReference type="EMBL" id="MEL7695916.1"/>
    </source>
</evidence>
<sequence length="81" mass="9139">MPLLLLLLLPLLPRVSLLPLLPRVSLLPLLPRLPLPLLLLLPLLSLLQYSSPPRLSLKSQFPLLLRRLLQLNGKTRGMRLA</sequence>